<accession>A0A1N6HHG3</accession>
<dbReference type="RefSeq" id="WP_171991607.1">
    <property type="nucleotide sequence ID" value="NZ_FSRU01000001.1"/>
</dbReference>
<gene>
    <name evidence="2" type="ORF">SAMN05444165_1378</name>
</gene>
<dbReference type="AlphaFoldDB" id="A0A1N6HHG3"/>
<evidence type="ECO:0000313" key="2">
    <source>
        <dbReference type="EMBL" id="SIO19288.1"/>
    </source>
</evidence>
<dbReference type="Proteomes" id="UP000185151">
    <property type="component" value="Unassembled WGS sequence"/>
</dbReference>
<evidence type="ECO:0000256" key="1">
    <source>
        <dbReference type="SAM" id="SignalP"/>
    </source>
</evidence>
<evidence type="ECO:0000313" key="3">
    <source>
        <dbReference type="Proteomes" id="UP000185151"/>
    </source>
</evidence>
<organism evidence="2 3">
    <name type="scientific">Paraburkholderia phenazinium</name>
    <dbReference type="NCBI Taxonomy" id="60549"/>
    <lineage>
        <taxon>Bacteria</taxon>
        <taxon>Pseudomonadati</taxon>
        <taxon>Pseudomonadota</taxon>
        <taxon>Betaproteobacteria</taxon>
        <taxon>Burkholderiales</taxon>
        <taxon>Burkholderiaceae</taxon>
        <taxon>Paraburkholderia</taxon>
    </lineage>
</organism>
<sequence length="45" mass="5142">MKKILLALTLAAVTVGVITPAYADDHHHPVCHKVKVHHHWEKRCH</sequence>
<name>A0A1N6HHG3_9BURK</name>
<reference evidence="2 3" key="1">
    <citation type="submission" date="2016-11" db="EMBL/GenBank/DDBJ databases">
        <authorList>
            <person name="Jaros S."/>
            <person name="Januszkiewicz K."/>
            <person name="Wedrychowicz H."/>
        </authorList>
    </citation>
    <scope>NUCLEOTIDE SEQUENCE [LARGE SCALE GENOMIC DNA]</scope>
    <source>
        <strain evidence="2 3">GAS95</strain>
    </source>
</reference>
<feature type="signal peptide" evidence="1">
    <location>
        <begin position="1"/>
        <end position="23"/>
    </location>
</feature>
<dbReference type="EMBL" id="FSRU01000001">
    <property type="protein sequence ID" value="SIO19288.1"/>
    <property type="molecule type" value="Genomic_DNA"/>
</dbReference>
<keyword evidence="3" id="KW-1185">Reference proteome</keyword>
<feature type="chain" id="PRO_5012026060" evidence="1">
    <location>
        <begin position="24"/>
        <end position="45"/>
    </location>
</feature>
<protein>
    <submittedName>
        <fullName evidence="2">Uncharacterized protein</fullName>
    </submittedName>
</protein>
<keyword evidence="1" id="KW-0732">Signal</keyword>
<proteinExistence type="predicted"/>